<feature type="region of interest" description="Disordered" evidence="1">
    <location>
        <begin position="1"/>
        <end position="47"/>
    </location>
</feature>
<dbReference type="EMBL" id="KQ416955">
    <property type="protein sequence ID" value="KOF94447.1"/>
    <property type="molecule type" value="Genomic_DNA"/>
</dbReference>
<accession>A0A0L8HZ11</accession>
<gene>
    <name evidence="2" type="ORF">OCBIM_22001696mg</name>
</gene>
<proteinExistence type="predicted"/>
<reference evidence="2" key="1">
    <citation type="submission" date="2015-07" db="EMBL/GenBank/DDBJ databases">
        <title>MeaNS - Measles Nucleotide Surveillance Program.</title>
        <authorList>
            <person name="Tran T."/>
            <person name="Druce J."/>
        </authorList>
    </citation>
    <scope>NUCLEOTIDE SEQUENCE</scope>
    <source>
        <strain evidence="2">UCB-OBI-ISO-001</strain>
        <tissue evidence="2">Gonad</tissue>
    </source>
</reference>
<sequence length="47" mass="5520">MAHFQAGRTTKNKFKPARPHNEGLQQYNTHPTDNHHNNVDQASTRHW</sequence>
<protein>
    <submittedName>
        <fullName evidence="2">Uncharacterized protein</fullName>
    </submittedName>
</protein>
<dbReference type="AlphaFoldDB" id="A0A0L8HZ11"/>
<name>A0A0L8HZ11_OCTBM</name>
<evidence type="ECO:0000313" key="2">
    <source>
        <dbReference type="EMBL" id="KOF94447.1"/>
    </source>
</evidence>
<organism evidence="2">
    <name type="scientific">Octopus bimaculoides</name>
    <name type="common">California two-spotted octopus</name>
    <dbReference type="NCBI Taxonomy" id="37653"/>
    <lineage>
        <taxon>Eukaryota</taxon>
        <taxon>Metazoa</taxon>
        <taxon>Spiralia</taxon>
        <taxon>Lophotrochozoa</taxon>
        <taxon>Mollusca</taxon>
        <taxon>Cephalopoda</taxon>
        <taxon>Coleoidea</taxon>
        <taxon>Octopodiformes</taxon>
        <taxon>Octopoda</taxon>
        <taxon>Incirrata</taxon>
        <taxon>Octopodidae</taxon>
        <taxon>Octopus</taxon>
    </lineage>
</organism>
<evidence type="ECO:0000256" key="1">
    <source>
        <dbReference type="SAM" id="MobiDB-lite"/>
    </source>
</evidence>